<dbReference type="Proteomes" id="UP000799640">
    <property type="component" value="Unassembled WGS sequence"/>
</dbReference>
<accession>A0A6G1HSE2</accession>
<keyword evidence="5" id="KW-1185">Reference proteome</keyword>
<keyword evidence="3" id="KW-0732">Signal</keyword>
<feature type="compositionally biased region" description="Pro residues" evidence="1">
    <location>
        <begin position="118"/>
        <end position="137"/>
    </location>
</feature>
<protein>
    <submittedName>
        <fullName evidence="4">Uncharacterized protein</fullName>
    </submittedName>
</protein>
<dbReference type="EMBL" id="ML996699">
    <property type="protein sequence ID" value="KAF2398844.1"/>
    <property type="molecule type" value="Genomic_DNA"/>
</dbReference>
<dbReference type="AlphaFoldDB" id="A0A6G1HSE2"/>
<feature type="region of interest" description="Disordered" evidence="1">
    <location>
        <begin position="94"/>
        <end position="139"/>
    </location>
</feature>
<sequence>MVNKLDGPKVTRLRSPSRLAFRLLLLPRFALLISSALAPQDMRLDAERKADCLAQRVEQSFFSCPDGFPENSERLTLRLRLRLSKMIQVLHQTLSSKTPIDQSTPSSSRKHGNVNATPPHPPAASPPPSPPLPPLHPSPAEGWPTPVRYCAPKSARLALIWPVEHSRPHLLRSGSYADRRCVQNVQSVESGEGWDEWTKGAFSAPHASREKDHYVRRWGRRGRAGFVLVVLVAAWPLFTGCFRERVKERLRERACAAVLTEVR</sequence>
<evidence type="ECO:0000256" key="3">
    <source>
        <dbReference type="SAM" id="SignalP"/>
    </source>
</evidence>
<organism evidence="4 5">
    <name type="scientific">Trichodelitschia bisporula</name>
    <dbReference type="NCBI Taxonomy" id="703511"/>
    <lineage>
        <taxon>Eukaryota</taxon>
        <taxon>Fungi</taxon>
        <taxon>Dikarya</taxon>
        <taxon>Ascomycota</taxon>
        <taxon>Pezizomycotina</taxon>
        <taxon>Dothideomycetes</taxon>
        <taxon>Dothideomycetes incertae sedis</taxon>
        <taxon>Phaeotrichales</taxon>
        <taxon>Phaeotrichaceae</taxon>
        <taxon>Trichodelitschia</taxon>
    </lineage>
</organism>
<keyword evidence="2" id="KW-0472">Membrane</keyword>
<keyword evidence="2" id="KW-0812">Transmembrane</keyword>
<name>A0A6G1HSE2_9PEZI</name>
<evidence type="ECO:0000313" key="4">
    <source>
        <dbReference type="EMBL" id="KAF2398844.1"/>
    </source>
</evidence>
<feature type="transmembrane region" description="Helical" evidence="2">
    <location>
        <begin position="221"/>
        <end position="238"/>
    </location>
</feature>
<feature type="chain" id="PRO_5026308212" evidence="3">
    <location>
        <begin position="39"/>
        <end position="263"/>
    </location>
</feature>
<evidence type="ECO:0000313" key="5">
    <source>
        <dbReference type="Proteomes" id="UP000799640"/>
    </source>
</evidence>
<gene>
    <name evidence="4" type="ORF">EJ06DRAFT_92782</name>
</gene>
<feature type="signal peptide" evidence="3">
    <location>
        <begin position="1"/>
        <end position="38"/>
    </location>
</feature>
<evidence type="ECO:0000256" key="2">
    <source>
        <dbReference type="SAM" id="Phobius"/>
    </source>
</evidence>
<reference evidence="4" key="1">
    <citation type="journal article" date="2020" name="Stud. Mycol.">
        <title>101 Dothideomycetes genomes: a test case for predicting lifestyles and emergence of pathogens.</title>
        <authorList>
            <person name="Haridas S."/>
            <person name="Albert R."/>
            <person name="Binder M."/>
            <person name="Bloem J."/>
            <person name="Labutti K."/>
            <person name="Salamov A."/>
            <person name="Andreopoulos B."/>
            <person name="Baker S."/>
            <person name="Barry K."/>
            <person name="Bills G."/>
            <person name="Bluhm B."/>
            <person name="Cannon C."/>
            <person name="Castanera R."/>
            <person name="Culley D."/>
            <person name="Daum C."/>
            <person name="Ezra D."/>
            <person name="Gonzalez J."/>
            <person name="Henrissat B."/>
            <person name="Kuo A."/>
            <person name="Liang C."/>
            <person name="Lipzen A."/>
            <person name="Lutzoni F."/>
            <person name="Magnuson J."/>
            <person name="Mondo S."/>
            <person name="Nolan M."/>
            <person name="Ohm R."/>
            <person name="Pangilinan J."/>
            <person name="Park H.-J."/>
            <person name="Ramirez L."/>
            <person name="Alfaro M."/>
            <person name="Sun H."/>
            <person name="Tritt A."/>
            <person name="Yoshinaga Y."/>
            <person name="Zwiers L.-H."/>
            <person name="Turgeon B."/>
            <person name="Goodwin S."/>
            <person name="Spatafora J."/>
            <person name="Crous P."/>
            <person name="Grigoriev I."/>
        </authorList>
    </citation>
    <scope>NUCLEOTIDE SEQUENCE</scope>
    <source>
        <strain evidence="4">CBS 262.69</strain>
    </source>
</reference>
<evidence type="ECO:0000256" key="1">
    <source>
        <dbReference type="SAM" id="MobiDB-lite"/>
    </source>
</evidence>
<proteinExistence type="predicted"/>
<feature type="compositionally biased region" description="Polar residues" evidence="1">
    <location>
        <begin position="94"/>
        <end position="107"/>
    </location>
</feature>
<keyword evidence="2" id="KW-1133">Transmembrane helix</keyword>